<dbReference type="GO" id="GO:0004197">
    <property type="term" value="F:cysteine-type endopeptidase activity"/>
    <property type="evidence" value="ECO:0007669"/>
    <property type="project" value="UniProtKB-EC"/>
</dbReference>
<comment type="caution">
    <text evidence="5">The sequence shown here is derived from an EMBL/GenBank/DDBJ whole genome shotgun (WGS) entry which is preliminary data.</text>
</comment>
<dbReference type="PANTHER" id="PTHR12000">
    <property type="entry name" value="HEMOGLOBINASE FAMILY MEMBER"/>
    <property type="match status" value="1"/>
</dbReference>
<evidence type="ECO:0000256" key="4">
    <source>
        <dbReference type="SAM" id="SignalP"/>
    </source>
</evidence>
<keyword evidence="6" id="KW-1185">Reference proteome</keyword>
<gene>
    <name evidence="5" type="ORF">BLNAU_7624</name>
</gene>
<dbReference type="EMBL" id="JARBJD010000046">
    <property type="protein sequence ID" value="KAK2957467.1"/>
    <property type="molecule type" value="Genomic_DNA"/>
</dbReference>
<feature type="signal peptide" evidence="4">
    <location>
        <begin position="1"/>
        <end position="18"/>
    </location>
</feature>
<keyword evidence="4" id="KW-0732">Signal</keyword>
<proteinExistence type="inferred from homology"/>
<sequence length="496" mass="56186">MILLSISLFCGLHCDNWAVIVAGSLGDSNYRHQSDVYHAFQILKNTGFDDDHLIVMAYDDMATIKKNRYKGRIFNNPTGVNVYPGSRYIHYKGKSVSAQRFLDVLSGNETAAGGKVVKSTEKDNIFVFFSDHGSNKRLTFPGGGLYANDLFETLKSMHEKKQYNKILFYIEACYSGSMFQDILPDNWNIFAVTAANPTESSWASYCGAEEYDQMCLGDEMACSWMEDLEAEGTLESLNAKLGQPVKRQTAIMVEKTTLSHVQMYGQKDIQDMMLGEFLTQNWTKKANTEASEETVPNTPDRSAARKDVESDIVRKTNITQFPFLSSTILASHRPVRQNPPHTHFKPIDSPYFETVPQALGYLAHLHSLAESNSPHAADARADLKDEYKKIARAEQRTERLVQSIVAHNQQNLHRFAHNMTTTSLSWKLVKENGINWAGMKKWKNAVTTFEETCGDFDDYSLNPQLRVIGNAVRLGLLEDNEAARKWWRKEVKSICR</sequence>
<dbReference type="Proteomes" id="UP001281761">
    <property type="component" value="Unassembled WGS sequence"/>
</dbReference>
<accession>A0ABQ9Y163</accession>
<organism evidence="5 6">
    <name type="scientific">Blattamonas nauphoetae</name>
    <dbReference type="NCBI Taxonomy" id="2049346"/>
    <lineage>
        <taxon>Eukaryota</taxon>
        <taxon>Metamonada</taxon>
        <taxon>Preaxostyla</taxon>
        <taxon>Oxymonadida</taxon>
        <taxon>Blattamonas</taxon>
    </lineage>
</organism>
<dbReference type="PIRSF" id="PIRSF019663">
    <property type="entry name" value="Legumain"/>
    <property type="match status" value="1"/>
</dbReference>
<feature type="chain" id="PRO_5046184239" evidence="4">
    <location>
        <begin position="19"/>
        <end position="496"/>
    </location>
</feature>
<reference evidence="5 6" key="1">
    <citation type="journal article" date="2022" name="bioRxiv">
        <title>Genomics of Preaxostyla Flagellates Illuminates Evolutionary Transitions and the Path Towards Mitochondrial Loss.</title>
        <authorList>
            <person name="Novak L.V.F."/>
            <person name="Treitli S.C."/>
            <person name="Pyrih J."/>
            <person name="Halakuc P."/>
            <person name="Pipaliya S.V."/>
            <person name="Vacek V."/>
            <person name="Brzon O."/>
            <person name="Soukal P."/>
            <person name="Eme L."/>
            <person name="Dacks J.B."/>
            <person name="Karnkowska A."/>
            <person name="Elias M."/>
            <person name="Hampl V."/>
        </authorList>
    </citation>
    <scope>NUCLEOTIDE SEQUENCE [LARGE SCALE GENOMIC DNA]</scope>
    <source>
        <strain evidence="5">NAU3</strain>
        <tissue evidence="5">Gut</tissue>
    </source>
</reference>
<evidence type="ECO:0000313" key="6">
    <source>
        <dbReference type="Proteomes" id="UP001281761"/>
    </source>
</evidence>
<dbReference type="Pfam" id="PF01650">
    <property type="entry name" value="Peptidase_C13"/>
    <property type="match status" value="1"/>
</dbReference>
<evidence type="ECO:0000313" key="5">
    <source>
        <dbReference type="EMBL" id="KAK2957467.1"/>
    </source>
</evidence>
<dbReference type="PRINTS" id="PR00776">
    <property type="entry name" value="HEMOGLOBNASE"/>
</dbReference>
<comment type="similarity">
    <text evidence="1">Belongs to the peptidase C13 family.</text>
</comment>
<protein>
    <submittedName>
        <fullName evidence="5">Vacuolar-processing enzyme delta-isozyme</fullName>
        <ecNumber evidence="5">3.4.22.34</ecNumber>
    </submittedName>
</protein>
<dbReference type="Gene3D" id="3.40.50.1460">
    <property type="match status" value="1"/>
</dbReference>
<feature type="compositionally biased region" description="Polar residues" evidence="3">
    <location>
        <begin position="285"/>
        <end position="300"/>
    </location>
</feature>
<feature type="region of interest" description="Disordered" evidence="3">
    <location>
        <begin position="285"/>
        <end position="308"/>
    </location>
</feature>
<name>A0ABQ9Y163_9EUKA</name>
<evidence type="ECO:0000256" key="3">
    <source>
        <dbReference type="SAM" id="MobiDB-lite"/>
    </source>
</evidence>
<evidence type="ECO:0000256" key="1">
    <source>
        <dbReference type="ARBA" id="ARBA00009941"/>
    </source>
</evidence>
<evidence type="ECO:0000256" key="2">
    <source>
        <dbReference type="SAM" id="Coils"/>
    </source>
</evidence>
<feature type="coiled-coil region" evidence="2">
    <location>
        <begin position="376"/>
        <end position="410"/>
    </location>
</feature>
<dbReference type="EC" id="3.4.22.34" evidence="5"/>
<keyword evidence="5" id="KW-0378">Hydrolase</keyword>
<dbReference type="PANTHER" id="PTHR12000:SF42">
    <property type="entry name" value="LEGUMAIN"/>
    <property type="match status" value="1"/>
</dbReference>
<keyword evidence="2" id="KW-0175">Coiled coil</keyword>
<dbReference type="InterPro" id="IPR001096">
    <property type="entry name" value="Peptidase_C13"/>
</dbReference>